<dbReference type="AlphaFoldDB" id="A0A418XD35"/>
<evidence type="ECO:0000313" key="3">
    <source>
        <dbReference type="Proteomes" id="UP000284021"/>
    </source>
</evidence>
<accession>A0A418XD35</accession>
<keyword evidence="1" id="KW-1133">Transmembrane helix</keyword>
<dbReference type="EMBL" id="QYUR01000006">
    <property type="protein sequence ID" value="RJG10416.1"/>
    <property type="molecule type" value="Genomic_DNA"/>
</dbReference>
<dbReference type="Proteomes" id="UP000284021">
    <property type="component" value="Unassembled WGS sequence"/>
</dbReference>
<evidence type="ECO:0000313" key="2">
    <source>
        <dbReference type="EMBL" id="RJG10416.1"/>
    </source>
</evidence>
<keyword evidence="3" id="KW-1185">Reference proteome</keyword>
<feature type="transmembrane region" description="Helical" evidence="1">
    <location>
        <begin position="15"/>
        <end position="34"/>
    </location>
</feature>
<dbReference type="OrthoDB" id="7030838at2"/>
<comment type="caution">
    <text evidence="2">The sequence shown here is derived from an EMBL/GenBank/DDBJ whole genome shotgun (WGS) entry which is preliminary data.</text>
</comment>
<name>A0A418XD35_9PSED</name>
<gene>
    <name evidence="2" type="ORF">D3879_20610</name>
</gene>
<keyword evidence="1" id="KW-0812">Transmembrane</keyword>
<dbReference type="RefSeq" id="WP_119956098.1">
    <property type="nucleotide sequence ID" value="NZ_QYUR01000006.1"/>
</dbReference>
<protein>
    <submittedName>
        <fullName evidence="2">Uncharacterized protein</fullName>
    </submittedName>
</protein>
<keyword evidence="1" id="KW-0472">Membrane</keyword>
<organism evidence="2 3">
    <name type="scientific">Pseudomonas cavernicola</name>
    <dbReference type="NCBI Taxonomy" id="2320866"/>
    <lineage>
        <taxon>Bacteria</taxon>
        <taxon>Pseudomonadati</taxon>
        <taxon>Pseudomonadota</taxon>
        <taxon>Gammaproteobacteria</taxon>
        <taxon>Pseudomonadales</taxon>
        <taxon>Pseudomonadaceae</taxon>
        <taxon>Pseudomonas</taxon>
    </lineage>
</organism>
<proteinExistence type="predicted"/>
<feature type="transmembrane region" description="Helical" evidence="1">
    <location>
        <begin position="73"/>
        <end position="92"/>
    </location>
</feature>
<reference evidence="2 3" key="1">
    <citation type="submission" date="2018-09" db="EMBL/GenBank/DDBJ databases">
        <authorList>
            <person name="Zhu H."/>
        </authorList>
    </citation>
    <scope>NUCLEOTIDE SEQUENCE [LARGE SCALE GENOMIC DNA]</scope>
    <source>
        <strain evidence="2 3">K1S02-6</strain>
    </source>
</reference>
<sequence>MSLQALLSLGLAHPAQLINGLALFFAVAGSWLLIATRLRERRAVAQLAADSELDERGEEASLLDEPTLRLNRFFNGFGFACLAAALWVSWFSTRF</sequence>
<evidence type="ECO:0000256" key="1">
    <source>
        <dbReference type="SAM" id="Phobius"/>
    </source>
</evidence>